<proteinExistence type="predicted"/>
<gene>
    <name evidence="2" type="ordered locus">Mhun_0679</name>
</gene>
<feature type="transmembrane region" description="Helical" evidence="1">
    <location>
        <begin position="34"/>
        <end position="54"/>
    </location>
</feature>
<dbReference type="PANTHER" id="PTHR34989:SF1">
    <property type="entry name" value="PROTEIN HDED"/>
    <property type="match status" value="1"/>
</dbReference>
<name>Q2FRC5_METHJ</name>
<dbReference type="KEGG" id="mhu:Mhun_0679"/>
<dbReference type="GO" id="GO:0005886">
    <property type="term" value="C:plasma membrane"/>
    <property type="evidence" value="ECO:0007669"/>
    <property type="project" value="TreeGrafter"/>
</dbReference>
<dbReference type="STRING" id="323259.Mhun_0679"/>
<feature type="transmembrane region" description="Helical" evidence="1">
    <location>
        <begin position="170"/>
        <end position="196"/>
    </location>
</feature>
<feature type="transmembrane region" description="Helical" evidence="1">
    <location>
        <begin position="90"/>
        <end position="111"/>
    </location>
</feature>
<dbReference type="InParanoid" id="Q2FRC5"/>
<keyword evidence="3" id="KW-1185">Reference proteome</keyword>
<accession>Q2FRC5</accession>
<evidence type="ECO:0000256" key="1">
    <source>
        <dbReference type="SAM" id="Phobius"/>
    </source>
</evidence>
<keyword evidence="1" id="KW-0812">Transmembrane</keyword>
<dbReference type="EnsemblBacteria" id="ABD40433">
    <property type="protein sequence ID" value="ABD40433"/>
    <property type="gene ID" value="Mhun_0679"/>
</dbReference>
<evidence type="ECO:0000313" key="3">
    <source>
        <dbReference type="Proteomes" id="UP000001941"/>
    </source>
</evidence>
<protein>
    <recommendedName>
        <fullName evidence="4">Acid-resistance membrane protein</fullName>
    </recommendedName>
</protein>
<dbReference type="InterPro" id="IPR052712">
    <property type="entry name" value="Acid_resist_chaperone_HdeD"/>
</dbReference>
<sequence>MRQTDYRGRCHFTPKQILFIPNPHFIIHMDTEKILAIILSIVVLLFGIVAVTAPSAVFDFLVLIVGVIFLIFGILTAGVALSAEGGTPKMILLGSGLVSILIGLLAIISPYVATIAIGYLIALWLTLNGLLTIAYAISITWEKHRILTGIAGVISLLIGIYLFTNPGAGTALIIMILGIFFIISGMLSLIMTIMYWKK</sequence>
<dbReference type="AlphaFoldDB" id="Q2FRC5"/>
<dbReference type="EMBL" id="CP000254">
    <property type="protein sequence ID" value="ABD40433.1"/>
    <property type="molecule type" value="Genomic_DNA"/>
</dbReference>
<evidence type="ECO:0008006" key="4">
    <source>
        <dbReference type="Google" id="ProtNLM"/>
    </source>
</evidence>
<feature type="transmembrane region" description="Helical" evidence="1">
    <location>
        <begin position="146"/>
        <end position="164"/>
    </location>
</feature>
<evidence type="ECO:0000313" key="2">
    <source>
        <dbReference type="EMBL" id="ABD40433.1"/>
    </source>
</evidence>
<dbReference type="Pfam" id="PF03729">
    <property type="entry name" value="DUF308"/>
    <property type="match status" value="1"/>
</dbReference>
<feature type="transmembrane region" description="Helical" evidence="1">
    <location>
        <begin position="117"/>
        <end position="139"/>
    </location>
</feature>
<keyword evidence="1" id="KW-1133">Transmembrane helix</keyword>
<dbReference type="InterPro" id="IPR005325">
    <property type="entry name" value="DUF308_memb"/>
</dbReference>
<dbReference type="Proteomes" id="UP000001941">
    <property type="component" value="Chromosome"/>
</dbReference>
<keyword evidence="1" id="KW-0472">Membrane</keyword>
<organism evidence="2 3">
    <name type="scientific">Methanospirillum hungatei JF-1 (strain ATCC 27890 / DSM 864 / NBRC 100397 / JF-1)</name>
    <dbReference type="NCBI Taxonomy" id="323259"/>
    <lineage>
        <taxon>Archaea</taxon>
        <taxon>Methanobacteriati</taxon>
        <taxon>Methanobacteriota</taxon>
        <taxon>Stenosarchaea group</taxon>
        <taxon>Methanomicrobia</taxon>
        <taxon>Methanomicrobiales</taxon>
        <taxon>Methanospirillaceae</taxon>
        <taxon>Methanospirillum</taxon>
    </lineage>
</organism>
<feature type="transmembrane region" description="Helical" evidence="1">
    <location>
        <begin position="60"/>
        <end position="83"/>
    </location>
</feature>
<reference evidence="3" key="1">
    <citation type="journal article" date="2016" name="Stand. Genomic Sci.">
        <title>Complete genome sequence of Methanospirillum hungatei type strain JF1.</title>
        <authorList>
            <person name="Gunsalus R.P."/>
            <person name="Cook L.E."/>
            <person name="Crable B."/>
            <person name="Rohlin L."/>
            <person name="McDonald E."/>
            <person name="Mouttaki H."/>
            <person name="Sieber J.R."/>
            <person name="Poweleit N."/>
            <person name="Zhou H."/>
            <person name="Lapidus A.L."/>
            <person name="Daligault H.E."/>
            <person name="Land M."/>
            <person name="Gilna P."/>
            <person name="Ivanova N."/>
            <person name="Kyrpides N."/>
            <person name="Culley D.E."/>
            <person name="McInerney M.J."/>
        </authorList>
    </citation>
    <scope>NUCLEOTIDE SEQUENCE [LARGE SCALE GENOMIC DNA]</scope>
    <source>
        <strain evidence="3">ATCC 27890 / DSM 864 / NBRC 100397 / JF-1</strain>
    </source>
</reference>
<dbReference type="eggNOG" id="arCOG03582">
    <property type="taxonomic scope" value="Archaea"/>
</dbReference>
<dbReference type="PANTHER" id="PTHR34989">
    <property type="entry name" value="PROTEIN HDED"/>
    <property type="match status" value="1"/>
</dbReference>
<dbReference type="HOGENOM" id="CLU_1375520_0_0_2"/>